<keyword evidence="1" id="KW-0175">Coiled coil</keyword>
<organism evidence="3 4">
    <name type="scientific">Pisolithus tinctorius Marx 270</name>
    <dbReference type="NCBI Taxonomy" id="870435"/>
    <lineage>
        <taxon>Eukaryota</taxon>
        <taxon>Fungi</taxon>
        <taxon>Dikarya</taxon>
        <taxon>Basidiomycota</taxon>
        <taxon>Agaricomycotina</taxon>
        <taxon>Agaricomycetes</taxon>
        <taxon>Agaricomycetidae</taxon>
        <taxon>Boletales</taxon>
        <taxon>Sclerodermatineae</taxon>
        <taxon>Pisolithaceae</taxon>
        <taxon>Pisolithus</taxon>
    </lineage>
</organism>
<name>A0A0C3PYG5_PISTI</name>
<feature type="region of interest" description="Disordered" evidence="2">
    <location>
        <begin position="283"/>
        <end position="306"/>
    </location>
</feature>
<dbReference type="EMBL" id="KN831944">
    <property type="protein sequence ID" value="KIO14691.1"/>
    <property type="molecule type" value="Genomic_DNA"/>
</dbReference>
<evidence type="ECO:0000256" key="1">
    <source>
        <dbReference type="SAM" id="Coils"/>
    </source>
</evidence>
<feature type="compositionally biased region" description="Acidic residues" evidence="2">
    <location>
        <begin position="297"/>
        <end position="306"/>
    </location>
</feature>
<dbReference type="HOGENOM" id="CLU_048923_0_0_1"/>
<dbReference type="AlphaFoldDB" id="A0A0C3PYG5"/>
<feature type="region of interest" description="Disordered" evidence="2">
    <location>
        <begin position="146"/>
        <end position="167"/>
    </location>
</feature>
<dbReference type="OrthoDB" id="2705551at2759"/>
<evidence type="ECO:0000313" key="3">
    <source>
        <dbReference type="EMBL" id="KIO14691.1"/>
    </source>
</evidence>
<feature type="coiled-coil region" evidence="1">
    <location>
        <begin position="48"/>
        <end position="82"/>
    </location>
</feature>
<reference evidence="4" key="2">
    <citation type="submission" date="2015-01" db="EMBL/GenBank/DDBJ databases">
        <title>Evolutionary Origins and Diversification of the Mycorrhizal Mutualists.</title>
        <authorList>
            <consortium name="DOE Joint Genome Institute"/>
            <consortium name="Mycorrhizal Genomics Consortium"/>
            <person name="Kohler A."/>
            <person name="Kuo A."/>
            <person name="Nagy L.G."/>
            <person name="Floudas D."/>
            <person name="Copeland A."/>
            <person name="Barry K.W."/>
            <person name="Cichocki N."/>
            <person name="Veneault-Fourrey C."/>
            <person name="LaButti K."/>
            <person name="Lindquist E.A."/>
            <person name="Lipzen A."/>
            <person name="Lundell T."/>
            <person name="Morin E."/>
            <person name="Murat C."/>
            <person name="Riley R."/>
            <person name="Ohm R."/>
            <person name="Sun H."/>
            <person name="Tunlid A."/>
            <person name="Henrissat B."/>
            <person name="Grigoriev I.V."/>
            <person name="Hibbett D.S."/>
            <person name="Martin F."/>
        </authorList>
    </citation>
    <scope>NUCLEOTIDE SEQUENCE [LARGE SCALE GENOMIC DNA]</scope>
    <source>
        <strain evidence="4">Marx 270</strain>
    </source>
</reference>
<protein>
    <submittedName>
        <fullName evidence="3">Uncharacterized protein</fullName>
    </submittedName>
</protein>
<feature type="compositionally biased region" description="Basic and acidic residues" evidence="2">
    <location>
        <begin position="283"/>
        <end position="296"/>
    </location>
</feature>
<sequence length="306" mass="33918">MSDSRLIVAADNNNEGQVMVDWAQVPDDDIRYDTDDKEEVMRWEEQAWLEAEREKAEAERIVQEAEEQRAHKEEERQEAECKCKAEVGKGSEAGASGEARGEVKWVVMDPGCTCCAWAQTICKFVVDSNKKHIACMQCNQSKGKCHWPGDRKDTKAGPKAIKGKKRKVDEDNAEARCSMQKQAKTSARPTEVLDLNKFEASGSRVKEASTVYPSGLEEKLEQLIDTAGMIANNLAGLFELQEAAVENSGCIADTLESYGYGMAVSPSDSGLSELDSDELHEEAEWLKTHGKDKEEETKGEDEGMAE</sequence>
<evidence type="ECO:0000313" key="4">
    <source>
        <dbReference type="Proteomes" id="UP000054217"/>
    </source>
</evidence>
<proteinExistence type="predicted"/>
<dbReference type="InParanoid" id="A0A0C3PYG5"/>
<gene>
    <name evidence="3" type="ORF">M404DRAFT_17544</name>
</gene>
<keyword evidence="4" id="KW-1185">Reference proteome</keyword>
<evidence type="ECO:0000256" key="2">
    <source>
        <dbReference type="SAM" id="MobiDB-lite"/>
    </source>
</evidence>
<accession>A0A0C3PYG5</accession>
<dbReference type="Proteomes" id="UP000054217">
    <property type="component" value="Unassembled WGS sequence"/>
</dbReference>
<dbReference type="STRING" id="870435.A0A0C3PYG5"/>
<feature type="compositionally biased region" description="Basic and acidic residues" evidence="2">
    <location>
        <begin position="147"/>
        <end position="156"/>
    </location>
</feature>
<reference evidence="3 4" key="1">
    <citation type="submission" date="2014-04" db="EMBL/GenBank/DDBJ databases">
        <authorList>
            <consortium name="DOE Joint Genome Institute"/>
            <person name="Kuo A."/>
            <person name="Kohler A."/>
            <person name="Costa M.D."/>
            <person name="Nagy L.G."/>
            <person name="Floudas D."/>
            <person name="Copeland A."/>
            <person name="Barry K.W."/>
            <person name="Cichocki N."/>
            <person name="Veneault-Fourrey C."/>
            <person name="LaButti K."/>
            <person name="Lindquist E.A."/>
            <person name="Lipzen A."/>
            <person name="Lundell T."/>
            <person name="Morin E."/>
            <person name="Murat C."/>
            <person name="Sun H."/>
            <person name="Tunlid A."/>
            <person name="Henrissat B."/>
            <person name="Grigoriev I.V."/>
            <person name="Hibbett D.S."/>
            <person name="Martin F."/>
            <person name="Nordberg H.P."/>
            <person name="Cantor M.N."/>
            <person name="Hua S.X."/>
        </authorList>
    </citation>
    <scope>NUCLEOTIDE SEQUENCE [LARGE SCALE GENOMIC DNA]</scope>
    <source>
        <strain evidence="3 4">Marx 270</strain>
    </source>
</reference>